<evidence type="ECO:0000313" key="3">
    <source>
        <dbReference type="Proteomes" id="UP000765509"/>
    </source>
</evidence>
<feature type="compositionally biased region" description="Basic and acidic residues" evidence="1">
    <location>
        <begin position="59"/>
        <end position="75"/>
    </location>
</feature>
<feature type="region of interest" description="Disordered" evidence="1">
    <location>
        <begin position="42"/>
        <end position="94"/>
    </location>
</feature>
<gene>
    <name evidence="2" type="ORF">O181_005297</name>
</gene>
<feature type="compositionally biased region" description="Acidic residues" evidence="1">
    <location>
        <begin position="132"/>
        <end position="141"/>
    </location>
</feature>
<sequence>MPAAFFLRSLNKDKELTGLIQTLYGSKPFDIITVTKRVSLEHTRRQNNSEEVLFNKPSTRKDDEKKNPKAHDNQSRGKRRNKKKKADPKPPCNYKVLSLSQCMEQLEKLILSNHSTVPTRNQPAHAVSSPEETIDPQENSESDTYYLPIEGFITDHQDRSQKIYLDSRYG</sequence>
<dbReference type="EMBL" id="AVOT02001078">
    <property type="protein sequence ID" value="MBW0465582.1"/>
    <property type="molecule type" value="Genomic_DNA"/>
</dbReference>
<accession>A0A9Q3GGJ7</accession>
<organism evidence="2 3">
    <name type="scientific">Austropuccinia psidii MF-1</name>
    <dbReference type="NCBI Taxonomy" id="1389203"/>
    <lineage>
        <taxon>Eukaryota</taxon>
        <taxon>Fungi</taxon>
        <taxon>Dikarya</taxon>
        <taxon>Basidiomycota</taxon>
        <taxon>Pucciniomycotina</taxon>
        <taxon>Pucciniomycetes</taxon>
        <taxon>Pucciniales</taxon>
        <taxon>Sphaerophragmiaceae</taxon>
        <taxon>Austropuccinia</taxon>
    </lineage>
</organism>
<evidence type="ECO:0000313" key="2">
    <source>
        <dbReference type="EMBL" id="MBW0465582.1"/>
    </source>
</evidence>
<keyword evidence="3" id="KW-1185">Reference proteome</keyword>
<feature type="region of interest" description="Disordered" evidence="1">
    <location>
        <begin position="117"/>
        <end position="142"/>
    </location>
</feature>
<reference evidence="2" key="1">
    <citation type="submission" date="2021-03" db="EMBL/GenBank/DDBJ databases">
        <title>Draft genome sequence of rust myrtle Austropuccinia psidii MF-1, a brazilian biotype.</title>
        <authorList>
            <person name="Quecine M.C."/>
            <person name="Pachon D.M.R."/>
            <person name="Bonatelli M.L."/>
            <person name="Correr F.H."/>
            <person name="Franceschini L.M."/>
            <person name="Leite T.F."/>
            <person name="Margarido G.R.A."/>
            <person name="Almeida C.A."/>
            <person name="Ferrarezi J.A."/>
            <person name="Labate C.A."/>
        </authorList>
    </citation>
    <scope>NUCLEOTIDE SEQUENCE</scope>
    <source>
        <strain evidence="2">MF-1</strain>
    </source>
</reference>
<protein>
    <submittedName>
        <fullName evidence="2">Uncharacterized protein</fullName>
    </submittedName>
</protein>
<name>A0A9Q3GGJ7_9BASI</name>
<dbReference type="AlphaFoldDB" id="A0A9Q3GGJ7"/>
<feature type="compositionally biased region" description="Basic residues" evidence="1">
    <location>
        <begin position="76"/>
        <end position="86"/>
    </location>
</feature>
<dbReference type="Proteomes" id="UP000765509">
    <property type="component" value="Unassembled WGS sequence"/>
</dbReference>
<evidence type="ECO:0000256" key="1">
    <source>
        <dbReference type="SAM" id="MobiDB-lite"/>
    </source>
</evidence>
<proteinExistence type="predicted"/>
<comment type="caution">
    <text evidence="2">The sequence shown here is derived from an EMBL/GenBank/DDBJ whole genome shotgun (WGS) entry which is preliminary data.</text>
</comment>